<name>A0A0W0F7D0_MONRR</name>
<proteinExistence type="predicted"/>
<dbReference type="PANTHER" id="PTHR40465">
    <property type="entry name" value="CHROMOSOME 1, WHOLE GENOME SHOTGUN SEQUENCE"/>
    <property type="match status" value="1"/>
</dbReference>
<feature type="domain" description="DUF6534" evidence="3">
    <location>
        <begin position="199"/>
        <end position="285"/>
    </location>
</feature>
<organism evidence="4 5">
    <name type="scientific">Moniliophthora roreri</name>
    <name type="common">Frosty pod rot fungus</name>
    <name type="synonym">Monilia roreri</name>
    <dbReference type="NCBI Taxonomy" id="221103"/>
    <lineage>
        <taxon>Eukaryota</taxon>
        <taxon>Fungi</taxon>
        <taxon>Dikarya</taxon>
        <taxon>Basidiomycota</taxon>
        <taxon>Agaricomycotina</taxon>
        <taxon>Agaricomycetes</taxon>
        <taxon>Agaricomycetidae</taxon>
        <taxon>Agaricales</taxon>
        <taxon>Marasmiineae</taxon>
        <taxon>Marasmiaceae</taxon>
        <taxon>Moniliophthora</taxon>
    </lineage>
</organism>
<feature type="region of interest" description="Disordered" evidence="1">
    <location>
        <begin position="346"/>
        <end position="373"/>
    </location>
</feature>
<keyword evidence="2" id="KW-1133">Transmembrane helix</keyword>
<sequence length="373" mass="41566">MPLNSQDKSLGGLLVGTWANSYFFMIELVMCYRYFARYRNDPVWLKLVVVVTLAADLTATINHYICVYQYTITHWGKFTNLSSHRHASSLSRDSKVIRSILTVNNGYSPSPVYSMSSIHFEDAANTGVRYNNRGIDMDGATLPDLALLDALEELVHLGIARCDKHVWGSIATAVLVIHHPRYEDRGPTRITVMIWLGLSAITDVSITAMLIYTLQRMKTSLRKTKNLIKQLTTLAIQTGSPGSVVATIALIVYLRDIESNISIGIVFTLGRIYAMTMLHNLNSRAYVRQMGSHTIQGTEDTTMDLTVSETFLRGLQTEDLTGTKSGSIHINRTAVVDINGQTPESLQHVEGLPTDDHDQEPNAPRRDSTYTTV</sequence>
<evidence type="ECO:0000313" key="5">
    <source>
        <dbReference type="Proteomes" id="UP000054988"/>
    </source>
</evidence>
<evidence type="ECO:0000256" key="2">
    <source>
        <dbReference type="SAM" id="Phobius"/>
    </source>
</evidence>
<feature type="transmembrane region" description="Helical" evidence="2">
    <location>
        <begin position="44"/>
        <end position="65"/>
    </location>
</feature>
<comment type="caution">
    <text evidence="4">The sequence shown here is derived from an EMBL/GenBank/DDBJ whole genome shotgun (WGS) entry which is preliminary data.</text>
</comment>
<evidence type="ECO:0000259" key="3">
    <source>
        <dbReference type="Pfam" id="PF20152"/>
    </source>
</evidence>
<dbReference type="AlphaFoldDB" id="A0A0W0F7D0"/>
<feature type="transmembrane region" description="Helical" evidence="2">
    <location>
        <begin position="12"/>
        <end position="32"/>
    </location>
</feature>
<feature type="transmembrane region" description="Helical" evidence="2">
    <location>
        <begin position="234"/>
        <end position="255"/>
    </location>
</feature>
<keyword evidence="2" id="KW-0472">Membrane</keyword>
<protein>
    <recommendedName>
        <fullName evidence="3">DUF6534 domain-containing protein</fullName>
    </recommendedName>
</protein>
<dbReference type="EMBL" id="LATX01002243">
    <property type="protein sequence ID" value="KTB32233.1"/>
    <property type="molecule type" value="Genomic_DNA"/>
</dbReference>
<feature type="transmembrane region" description="Helical" evidence="2">
    <location>
        <begin position="261"/>
        <end position="281"/>
    </location>
</feature>
<feature type="compositionally biased region" description="Basic and acidic residues" evidence="1">
    <location>
        <begin position="354"/>
        <end position="373"/>
    </location>
</feature>
<dbReference type="PANTHER" id="PTHR40465:SF1">
    <property type="entry name" value="DUF6534 DOMAIN-CONTAINING PROTEIN"/>
    <property type="match status" value="1"/>
</dbReference>
<dbReference type="Proteomes" id="UP000054988">
    <property type="component" value="Unassembled WGS sequence"/>
</dbReference>
<dbReference type="Pfam" id="PF20152">
    <property type="entry name" value="DUF6534"/>
    <property type="match status" value="1"/>
</dbReference>
<reference evidence="4 5" key="1">
    <citation type="submission" date="2015-12" db="EMBL/GenBank/DDBJ databases">
        <title>Draft genome sequence of Moniliophthora roreri, the causal agent of frosty pod rot of cacao.</title>
        <authorList>
            <person name="Aime M.C."/>
            <person name="Diaz-Valderrama J.R."/>
            <person name="Kijpornyongpan T."/>
            <person name="Phillips-Mora W."/>
        </authorList>
    </citation>
    <scope>NUCLEOTIDE SEQUENCE [LARGE SCALE GENOMIC DNA]</scope>
    <source>
        <strain evidence="4 5">MCA 2952</strain>
    </source>
</reference>
<dbReference type="InterPro" id="IPR045339">
    <property type="entry name" value="DUF6534"/>
</dbReference>
<keyword evidence="2" id="KW-0812">Transmembrane</keyword>
<evidence type="ECO:0000256" key="1">
    <source>
        <dbReference type="SAM" id="MobiDB-lite"/>
    </source>
</evidence>
<gene>
    <name evidence="4" type="ORF">WG66_15182</name>
</gene>
<evidence type="ECO:0000313" key="4">
    <source>
        <dbReference type="EMBL" id="KTB32233.1"/>
    </source>
</evidence>
<feature type="transmembrane region" description="Helical" evidence="2">
    <location>
        <begin position="192"/>
        <end position="214"/>
    </location>
</feature>
<dbReference type="eggNOG" id="ENOG502RBTD">
    <property type="taxonomic scope" value="Eukaryota"/>
</dbReference>
<accession>A0A0W0F7D0</accession>